<dbReference type="AlphaFoldDB" id="A0A4R9A4G4"/>
<dbReference type="SUPFAM" id="SSF55729">
    <property type="entry name" value="Acyl-CoA N-acyltransferases (Nat)"/>
    <property type="match status" value="1"/>
</dbReference>
<evidence type="ECO:0000256" key="3">
    <source>
        <dbReference type="ARBA" id="ARBA00022679"/>
    </source>
</evidence>
<organism evidence="6 7">
    <name type="scientific">Cryobacterium frigoriphilum</name>
    <dbReference type="NCBI Taxonomy" id="1259150"/>
    <lineage>
        <taxon>Bacteria</taxon>
        <taxon>Bacillati</taxon>
        <taxon>Actinomycetota</taxon>
        <taxon>Actinomycetes</taxon>
        <taxon>Micrococcales</taxon>
        <taxon>Microbacteriaceae</taxon>
        <taxon>Cryobacterium</taxon>
    </lineage>
</organism>
<dbReference type="NCBIfam" id="TIGR01575">
    <property type="entry name" value="rimI"/>
    <property type="match status" value="1"/>
</dbReference>
<dbReference type="EMBL" id="SOHE01000035">
    <property type="protein sequence ID" value="TFD51696.1"/>
    <property type="molecule type" value="Genomic_DNA"/>
</dbReference>
<keyword evidence="7" id="KW-1185">Reference proteome</keyword>
<dbReference type="PANTHER" id="PTHR43420">
    <property type="entry name" value="ACETYLTRANSFERASE"/>
    <property type="match status" value="1"/>
</dbReference>
<dbReference type="OrthoDB" id="529907at2"/>
<dbReference type="Pfam" id="PF00583">
    <property type="entry name" value="Acetyltransf_1"/>
    <property type="match status" value="1"/>
</dbReference>
<dbReference type="Gene3D" id="3.40.630.30">
    <property type="match status" value="1"/>
</dbReference>
<dbReference type="InterPro" id="IPR006464">
    <property type="entry name" value="AcTrfase_RimI/Ard1"/>
</dbReference>
<sequence>MHLETTVFQADAWSSEMMRGDIADANCFYLVAFPPDDPERIEGYAGLLAARGGGQGDIQTIAVAETARGRGLGRVLMLSLIGEARKRGAREVFLEVRADNPSAQRLYARLGFDELGVRRGYYQPDNVDAIVMRLTVPEPQAGLAAHGTDLTQTPEVSA</sequence>
<feature type="domain" description="N-acetyltransferase" evidence="5">
    <location>
        <begin position="1"/>
        <end position="137"/>
    </location>
</feature>
<evidence type="ECO:0000313" key="6">
    <source>
        <dbReference type="EMBL" id="TFD51696.1"/>
    </source>
</evidence>
<dbReference type="Proteomes" id="UP000297447">
    <property type="component" value="Unassembled WGS sequence"/>
</dbReference>
<keyword evidence="3 6" id="KW-0808">Transferase</keyword>
<evidence type="ECO:0000259" key="5">
    <source>
        <dbReference type="PROSITE" id="PS51186"/>
    </source>
</evidence>
<dbReference type="InterPro" id="IPR000182">
    <property type="entry name" value="GNAT_dom"/>
</dbReference>
<dbReference type="PROSITE" id="PS51186">
    <property type="entry name" value="GNAT"/>
    <property type="match status" value="1"/>
</dbReference>
<dbReference type="CDD" id="cd04301">
    <property type="entry name" value="NAT_SF"/>
    <property type="match status" value="1"/>
</dbReference>
<reference evidence="6 7" key="1">
    <citation type="submission" date="2019-03" db="EMBL/GenBank/DDBJ databases">
        <title>Genomics of glacier-inhabiting Cryobacterium strains.</title>
        <authorList>
            <person name="Liu Q."/>
            <person name="Xin Y.-H."/>
        </authorList>
    </citation>
    <scope>NUCLEOTIDE SEQUENCE [LARGE SCALE GENOMIC DNA]</scope>
    <source>
        <strain evidence="6 7">Hh14</strain>
    </source>
</reference>
<proteinExistence type="inferred from homology"/>
<evidence type="ECO:0000256" key="2">
    <source>
        <dbReference type="ARBA" id="ARBA00022490"/>
    </source>
</evidence>
<comment type="caution">
    <text evidence="6">The sequence shown here is derived from an EMBL/GenBank/DDBJ whole genome shotgun (WGS) entry which is preliminary data.</text>
</comment>
<keyword evidence="4" id="KW-0012">Acyltransferase</keyword>
<dbReference type="GO" id="GO:0008080">
    <property type="term" value="F:N-acetyltransferase activity"/>
    <property type="evidence" value="ECO:0007669"/>
    <property type="project" value="InterPro"/>
</dbReference>
<evidence type="ECO:0000313" key="7">
    <source>
        <dbReference type="Proteomes" id="UP000297447"/>
    </source>
</evidence>
<dbReference type="PANTHER" id="PTHR43420:SF44">
    <property type="entry name" value="ACETYLTRANSFERASE YPEA"/>
    <property type="match status" value="1"/>
</dbReference>
<accession>A0A4R9A4G4</accession>
<protein>
    <submittedName>
        <fullName evidence="6">Ribosomal-protein-alanine N-acetyltransferase</fullName>
    </submittedName>
</protein>
<name>A0A4R9A4G4_9MICO</name>
<comment type="similarity">
    <text evidence="1">Belongs to the acetyltransferase family. RimI subfamily.</text>
</comment>
<gene>
    <name evidence="6" type="primary">rimI</name>
    <name evidence="6" type="ORF">E3T55_07310</name>
</gene>
<evidence type="ECO:0000256" key="4">
    <source>
        <dbReference type="ARBA" id="ARBA00023315"/>
    </source>
</evidence>
<keyword evidence="2" id="KW-0963">Cytoplasm</keyword>
<dbReference type="InterPro" id="IPR050680">
    <property type="entry name" value="YpeA/RimI_acetyltransf"/>
</dbReference>
<evidence type="ECO:0000256" key="1">
    <source>
        <dbReference type="ARBA" id="ARBA00005395"/>
    </source>
</evidence>
<dbReference type="InterPro" id="IPR016181">
    <property type="entry name" value="Acyl_CoA_acyltransferase"/>
</dbReference>